<keyword evidence="7" id="KW-0969">Cilium</keyword>
<gene>
    <name evidence="15" type="ORF">PLEPLA_LOCUS4729</name>
</gene>
<dbReference type="InterPro" id="IPR019775">
    <property type="entry name" value="WD40_repeat_CS"/>
</dbReference>
<protein>
    <recommendedName>
        <fullName evidence="10">Cilia- and flagella-associated protein 52</fullName>
    </recommendedName>
</protein>
<evidence type="ECO:0000256" key="6">
    <source>
        <dbReference type="ARBA" id="ARBA00022846"/>
    </source>
</evidence>
<feature type="repeat" description="WD" evidence="13">
    <location>
        <begin position="7"/>
        <end position="44"/>
    </location>
</feature>
<keyword evidence="6" id="KW-0282">Flagellum</keyword>
<evidence type="ECO:0000256" key="4">
    <source>
        <dbReference type="ARBA" id="ARBA00022574"/>
    </source>
</evidence>
<evidence type="ECO:0000313" key="16">
    <source>
        <dbReference type="Proteomes" id="UP001153269"/>
    </source>
</evidence>
<dbReference type="GO" id="GO:0031514">
    <property type="term" value="C:motile cilium"/>
    <property type="evidence" value="ECO:0007669"/>
    <property type="project" value="UniProtKB-SubCell"/>
</dbReference>
<evidence type="ECO:0000256" key="13">
    <source>
        <dbReference type="PROSITE-ProRule" id="PRU00221"/>
    </source>
</evidence>
<comment type="subunit">
    <text evidence="12">Microtubule inner protein component of sperm flagellar doublet microtubules. Interacts with BRCA2. Interacts with the CCT chaperonin complex. Interacts with HSP70. Interacts with AK8. Interacts with CFAP45. Interacts with DNAI1. Interacts with IQDC.</text>
</comment>
<reference evidence="15" key="1">
    <citation type="submission" date="2020-03" db="EMBL/GenBank/DDBJ databases">
        <authorList>
            <person name="Weist P."/>
        </authorList>
    </citation>
    <scope>NUCLEOTIDE SEQUENCE</scope>
</reference>
<evidence type="ECO:0000313" key="15">
    <source>
        <dbReference type="EMBL" id="CAB1416936.1"/>
    </source>
</evidence>
<dbReference type="InterPro" id="IPR001680">
    <property type="entry name" value="WD40_rpt"/>
</dbReference>
<feature type="non-terminal residue" evidence="15">
    <location>
        <position position="1"/>
    </location>
</feature>
<keyword evidence="5" id="KW-0677">Repeat</keyword>
<evidence type="ECO:0000256" key="3">
    <source>
        <dbReference type="ARBA" id="ARBA00022490"/>
    </source>
</evidence>
<dbReference type="InterPro" id="IPR050630">
    <property type="entry name" value="WD_repeat_EMAP"/>
</dbReference>
<evidence type="ECO:0000256" key="10">
    <source>
        <dbReference type="ARBA" id="ARBA00029552"/>
    </source>
</evidence>
<dbReference type="Gene3D" id="2.130.10.10">
    <property type="entry name" value="YVTN repeat-like/Quinoprotein amine dehydrogenase"/>
    <property type="match status" value="2"/>
</dbReference>
<evidence type="ECO:0000256" key="9">
    <source>
        <dbReference type="ARBA" id="ARBA00029456"/>
    </source>
</evidence>
<dbReference type="SUPFAM" id="SSF50978">
    <property type="entry name" value="WD40 repeat-like"/>
    <property type="match status" value="1"/>
</dbReference>
<dbReference type="PROSITE" id="PS50082">
    <property type="entry name" value="WD_REPEATS_2"/>
    <property type="match status" value="1"/>
</dbReference>
<evidence type="ECO:0000256" key="11">
    <source>
        <dbReference type="ARBA" id="ARBA00046056"/>
    </source>
</evidence>
<dbReference type="SMART" id="SM00320">
    <property type="entry name" value="WD40"/>
    <property type="match status" value="5"/>
</dbReference>
<feature type="region of interest" description="Disordered" evidence="14">
    <location>
        <begin position="333"/>
        <end position="386"/>
    </location>
</feature>
<keyword evidence="16" id="KW-1185">Reference proteome</keyword>
<comment type="function">
    <text evidence="11">Microtubule inner protein (MIP) part of the dynein-decorated doublet microtubules (DMTs) in cilia axoneme. Important for proper ciliary and flagellar beating. May act in cooperation with CFAP45 and axonemal dynein subunit DNAH11. May play a role in cell growth and/or survival.</text>
</comment>
<dbReference type="EMBL" id="CADEAL010000233">
    <property type="protein sequence ID" value="CAB1416936.1"/>
    <property type="molecule type" value="Genomic_DNA"/>
</dbReference>
<dbReference type="PANTHER" id="PTHR13720">
    <property type="entry name" value="WD-40 REPEAT PROTEIN"/>
    <property type="match status" value="1"/>
</dbReference>
<evidence type="ECO:0000256" key="5">
    <source>
        <dbReference type="ARBA" id="ARBA00022737"/>
    </source>
</evidence>
<evidence type="ECO:0000256" key="8">
    <source>
        <dbReference type="ARBA" id="ARBA00023273"/>
    </source>
</evidence>
<dbReference type="Pfam" id="PF00400">
    <property type="entry name" value="WD40"/>
    <property type="match status" value="1"/>
</dbReference>
<feature type="compositionally biased region" description="Low complexity" evidence="14">
    <location>
        <begin position="371"/>
        <end position="386"/>
    </location>
</feature>
<accession>A0A9N7TQY6</accession>
<dbReference type="AlphaFoldDB" id="A0A9N7TQY6"/>
<comment type="similarity">
    <text evidence="9">Belongs to the CFAP52 family.</text>
</comment>
<dbReference type="GO" id="GO:0005930">
    <property type="term" value="C:axoneme"/>
    <property type="evidence" value="ECO:0007669"/>
    <property type="project" value="UniProtKB-ARBA"/>
</dbReference>
<evidence type="ECO:0000256" key="12">
    <source>
        <dbReference type="ARBA" id="ARBA00047117"/>
    </source>
</evidence>
<organism evidence="15 16">
    <name type="scientific">Pleuronectes platessa</name>
    <name type="common">European plaice</name>
    <dbReference type="NCBI Taxonomy" id="8262"/>
    <lineage>
        <taxon>Eukaryota</taxon>
        <taxon>Metazoa</taxon>
        <taxon>Chordata</taxon>
        <taxon>Craniata</taxon>
        <taxon>Vertebrata</taxon>
        <taxon>Euteleostomi</taxon>
        <taxon>Actinopterygii</taxon>
        <taxon>Neopterygii</taxon>
        <taxon>Teleostei</taxon>
        <taxon>Neoteleostei</taxon>
        <taxon>Acanthomorphata</taxon>
        <taxon>Carangaria</taxon>
        <taxon>Pleuronectiformes</taxon>
        <taxon>Pleuronectoidei</taxon>
        <taxon>Pleuronectidae</taxon>
        <taxon>Pleuronectes</taxon>
    </lineage>
</organism>
<evidence type="ECO:0000256" key="2">
    <source>
        <dbReference type="ARBA" id="ARBA00004496"/>
    </source>
</evidence>
<evidence type="ECO:0000256" key="7">
    <source>
        <dbReference type="ARBA" id="ARBA00023069"/>
    </source>
</evidence>
<comment type="subcellular location">
    <subcellularLocation>
        <location evidence="1">Cell projection</location>
        <location evidence="1">Cilium</location>
        <location evidence="1">Flagellum</location>
    </subcellularLocation>
    <subcellularLocation>
        <location evidence="2">Cytoplasm</location>
    </subcellularLocation>
</comment>
<dbReference type="PROSITE" id="PS00678">
    <property type="entry name" value="WD_REPEATS_1"/>
    <property type="match status" value="1"/>
</dbReference>
<dbReference type="Proteomes" id="UP001153269">
    <property type="component" value="Unassembled WGS sequence"/>
</dbReference>
<dbReference type="InterPro" id="IPR036322">
    <property type="entry name" value="WD40_repeat_dom_sf"/>
</dbReference>
<evidence type="ECO:0000256" key="1">
    <source>
        <dbReference type="ARBA" id="ARBA00004230"/>
    </source>
</evidence>
<name>A0A9N7TQY6_PLEPL</name>
<keyword evidence="3" id="KW-0963">Cytoplasm</keyword>
<evidence type="ECO:0000256" key="14">
    <source>
        <dbReference type="SAM" id="MobiDB-lite"/>
    </source>
</evidence>
<sequence>RTIHAELTLHKAKVEALAFSPNDKYLVSLGGQDDGRIFLWDIETKRFMCGSPASANSSGHTFTLQYSNTNDHVFVSAGNETLRVWQLNLTKRKITATECQAGKLRRMVKCVEISEEDEFIFCGTTSGDIMKINLNSRHLSSCGPVKSKYSLGVSFLKILKSGDLLLGSGSGTITMCSSTNFKILKKVQVEKGVTSIALSGEDSHFYVGTEAARMYRISYVDFEAELVSSHTSAVKDVSIFNGISELFGTCSEQDIKLWHIDNPKELLCITVPNKTCNALDFMANGQSIISAWDDGAIRVFGTESGRLMLIIDNAHKKGVTAIAGTRSCKRIVSGTEGAPEMRGETSSRTSTNITPPPLALGRSSRELQCDTRTASTRAPTTTSPWK</sequence>
<comment type="caution">
    <text evidence="15">The sequence shown here is derived from an EMBL/GenBank/DDBJ whole genome shotgun (WGS) entry which is preliminary data.</text>
</comment>
<dbReference type="InterPro" id="IPR015943">
    <property type="entry name" value="WD40/YVTN_repeat-like_dom_sf"/>
</dbReference>
<proteinExistence type="inferred from homology"/>
<keyword evidence="8" id="KW-0966">Cell projection</keyword>
<dbReference type="PANTHER" id="PTHR13720:SF14">
    <property type="entry name" value="CILIA- AND FLAGELLA-ASSOCIATED PROTEIN 52"/>
    <property type="match status" value="1"/>
</dbReference>
<keyword evidence="4 13" id="KW-0853">WD repeat</keyword>